<dbReference type="Proteomes" id="UP000631114">
    <property type="component" value="Unassembled WGS sequence"/>
</dbReference>
<evidence type="ECO:0000256" key="6">
    <source>
        <dbReference type="ARBA" id="ARBA00056384"/>
    </source>
</evidence>
<dbReference type="PANTHER" id="PTHR11864">
    <property type="entry name" value="PRE-MRNA-PROCESSING PROTEIN PRP40"/>
    <property type="match status" value="1"/>
</dbReference>
<organism evidence="10 11">
    <name type="scientific">Coptis chinensis</name>
    <dbReference type="NCBI Taxonomy" id="261450"/>
    <lineage>
        <taxon>Eukaryota</taxon>
        <taxon>Viridiplantae</taxon>
        <taxon>Streptophyta</taxon>
        <taxon>Embryophyta</taxon>
        <taxon>Tracheophyta</taxon>
        <taxon>Spermatophyta</taxon>
        <taxon>Magnoliopsida</taxon>
        <taxon>Ranunculales</taxon>
        <taxon>Ranunculaceae</taxon>
        <taxon>Coptidoideae</taxon>
        <taxon>Coptis</taxon>
    </lineage>
</organism>
<keyword evidence="11" id="KW-1185">Reference proteome</keyword>
<dbReference type="InterPro" id="IPR002713">
    <property type="entry name" value="FF_domain"/>
</dbReference>
<reference evidence="10 11" key="1">
    <citation type="submission" date="2020-10" db="EMBL/GenBank/DDBJ databases">
        <title>The Coptis chinensis genome and diversification of protoberbering-type alkaloids.</title>
        <authorList>
            <person name="Wang B."/>
            <person name="Shu S."/>
            <person name="Song C."/>
            <person name="Liu Y."/>
        </authorList>
    </citation>
    <scope>NUCLEOTIDE SEQUENCE [LARGE SCALE GENOMIC DNA]</scope>
    <source>
        <strain evidence="10">HL-2020</strain>
        <tissue evidence="10">Leaf</tissue>
    </source>
</reference>
<evidence type="ECO:0000256" key="3">
    <source>
        <dbReference type="ARBA" id="ARBA00022737"/>
    </source>
</evidence>
<proteinExistence type="inferred from homology"/>
<protein>
    <recommendedName>
        <fullName evidence="9">FF domain-containing protein</fullName>
    </recommendedName>
</protein>
<dbReference type="GO" id="GO:0070063">
    <property type="term" value="F:RNA polymerase binding"/>
    <property type="evidence" value="ECO:0007669"/>
    <property type="project" value="UniProtKB-ARBA"/>
</dbReference>
<evidence type="ECO:0000256" key="7">
    <source>
        <dbReference type="ARBA" id="ARBA00061317"/>
    </source>
</evidence>
<dbReference type="GO" id="GO:0003723">
    <property type="term" value="F:RNA binding"/>
    <property type="evidence" value="ECO:0007669"/>
    <property type="project" value="TreeGrafter"/>
</dbReference>
<evidence type="ECO:0000256" key="2">
    <source>
        <dbReference type="ARBA" id="ARBA00022664"/>
    </source>
</evidence>
<name>A0A835H9A4_9MAGN</name>
<dbReference type="Pfam" id="PF01846">
    <property type="entry name" value="FF"/>
    <property type="match status" value="1"/>
</dbReference>
<dbReference type="OrthoDB" id="187617at2759"/>
<dbReference type="SUPFAM" id="SSF81698">
    <property type="entry name" value="FF domain"/>
    <property type="match status" value="1"/>
</dbReference>
<dbReference type="GO" id="GO:0071004">
    <property type="term" value="C:U2-type prespliceosome"/>
    <property type="evidence" value="ECO:0007669"/>
    <property type="project" value="TreeGrafter"/>
</dbReference>
<dbReference type="Gene3D" id="1.10.10.440">
    <property type="entry name" value="FF domain"/>
    <property type="match status" value="1"/>
</dbReference>
<sequence>MFLQSKDHLPHPFEPLIVAAFVVYAINGFGNTSVNLLPQDVANSADVASVRDPERGSKKGMAVVGKINITPLEEKSVDDEPLVYASKQEAKIAFKELLESVNVEPNWAMRVIVNDKRYATLRTLGEKKKAFNEVSLQNDGSSFSFSSTLLFVSRHQ</sequence>
<keyword evidence="5" id="KW-0539">Nucleus</keyword>
<keyword evidence="3" id="KW-0677">Repeat</keyword>
<comment type="subunit">
    <text evidence="8">Interacts (via the WW domains) with the phosphorylated C-terminal domain of NRPB1 (via CTD domain).</text>
</comment>
<comment type="function">
    <text evidence="6">Binds the phosphorylated C-terminal domain (CTD) of the largest subunit of RNA polymerase II and functions as a scaffold for RNA processing machineries. May be involved in pre-mRNA splicing.</text>
</comment>
<comment type="similarity">
    <text evidence="7">Belongs to the PRPF40 family.</text>
</comment>
<comment type="caution">
    <text evidence="10">The sequence shown here is derived from an EMBL/GenBank/DDBJ whole genome shotgun (WGS) entry which is preliminary data.</text>
</comment>
<gene>
    <name evidence="10" type="ORF">IFM89_034748</name>
</gene>
<evidence type="ECO:0000256" key="1">
    <source>
        <dbReference type="ARBA" id="ARBA00004123"/>
    </source>
</evidence>
<keyword evidence="2" id="KW-0507">mRNA processing</keyword>
<dbReference type="EMBL" id="JADFTS010000008">
    <property type="protein sequence ID" value="KAF9594765.1"/>
    <property type="molecule type" value="Genomic_DNA"/>
</dbReference>
<evidence type="ECO:0000313" key="10">
    <source>
        <dbReference type="EMBL" id="KAF9594765.1"/>
    </source>
</evidence>
<evidence type="ECO:0000256" key="5">
    <source>
        <dbReference type="ARBA" id="ARBA00023242"/>
    </source>
</evidence>
<evidence type="ECO:0000256" key="4">
    <source>
        <dbReference type="ARBA" id="ARBA00023187"/>
    </source>
</evidence>
<evidence type="ECO:0000259" key="9">
    <source>
        <dbReference type="Pfam" id="PF01846"/>
    </source>
</evidence>
<comment type="subcellular location">
    <subcellularLocation>
        <location evidence="1">Nucleus</location>
    </subcellularLocation>
</comment>
<evidence type="ECO:0000256" key="8">
    <source>
        <dbReference type="ARBA" id="ARBA00064817"/>
    </source>
</evidence>
<accession>A0A835H9A4</accession>
<keyword evidence="4" id="KW-0508">mRNA splicing</keyword>
<dbReference type="InterPro" id="IPR036517">
    <property type="entry name" value="FF_domain_sf"/>
</dbReference>
<dbReference type="FunFam" id="1.10.10.440:FF:000013">
    <property type="entry name" value="pre-mRNA-processing protein 40A isoform X1"/>
    <property type="match status" value="1"/>
</dbReference>
<dbReference type="AlphaFoldDB" id="A0A835H9A4"/>
<feature type="domain" description="FF" evidence="9">
    <location>
        <begin position="89"/>
        <end position="133"/>
    </location>
</feature>
<dbReference type="GO" id="GO:0045292">
    <property type="term" value="P:mRNA cis splicing, via spliceosome"/>
    <property type="evidence" value="ECO:0007669"/>
    <property type="project" value="InterPro"/>
</dbReference>
<dbReference type="PANTHER" id="PTHR11864:SF0">
    <property type="entry name" value="PRP40 PRE-MRNA PROCESSING FACTOR 40 HOMOLOG A (YEAST)"/>
    <property type="match status" value="1"/>
</dbReference>
<dbReference type="InterPro" id="IPR039726">
    <property type="entry name" value="Prp40-like"/>
</dbReference>
<evidence type="ECO:0000313" key="11">
    <source>
        <dbReference type="Proteomes" id="UP000631114"/>
    </source>
</evidence>
<dbReference type="GO" id="GO:0005685">
    <property type="term" value="C:U1 snRNP"/>
    <property type="evidence" value="ECO:0007669"/>
    <property type="project" value="TreeGrafter"/>
</dbReference>